<evidence type="ECO:0000256" key="1">
    <source>
        <dbReference type="ARBA" id="ARBA00022448"/>
    </source>
</evidence>
<dbReference type="Pfam" id="PF00005">
    <property type="entry name" value="ABC_tran"/>
    <property type="match status" value="1"/>
</dbReference>
<proteinExistence type="predicted"/>
<dbReference type="GO" id="GO:0016887">
    <property type="term" value="F:ATP hydrolysis activity"/>
    <property type="evidence" value="ECO:0007669"/>
    <property type="project" value="InterPro"/>
</dbReference>
<comment type="caution">
    <text evidence="5">The sequence shown here is derived from an EMBL/GenBank/DDBJ whole genome shotgun (WGS) entry which is preliminary data.</text>
</comment>
<dbReference type="Gene3D" id="3.40.50.300">
    <property type="entry name" value="P-loop containing nucleotide triphosphate hydrolases"/>
    <property type="match status" value="1"/>
</dbReference>
<dbReference type="InterPro" id="IPR027417">
    <property type="entry name" value="P-loop_NTPase"/>
</dbReference>
<dbReference type="PROSITE" id="PS50893">
    <property type="entry name" value="ABC_TRANSPORTER_2"/>
    <property type="match status" value="1"/>
</dbReference>
<dbReference type="RefSeq" id="WP_048098461.1">
    <property type="nucleotide sequence ID" value="NZ_JFZT01000005.1"/>
</dbReference>
<dbReference type="PANTHER" id="PTHR42711">
    <property type="entry name" value="ABC TRANSPORTER ATP-BINDING PROTEIN"/>
    <property type="match status" value="1"/>
</dbReference>
<reference evidence="5 6" key="1">
    <citation type="submission" date="2014-03" db="EMBL/GenBank/DDBJ databases">
        <title>Draft genome sequence of the novel thermoacidophilic archaea Acidianus copahuensis ALE1 strain, isolated from Copahue volcanic area in Neuquen Argentina.</title>
        <authorList>
            <person name="Urbieta M.S."/>
            <person name="Rascovan N."/>
            <person name="Castro C."/>
            <person name="Revale S."/>
            <person name="Giaveno M.A."/>
            <person name="Vazquez M.P."/>
            <person name="Donati E.R."/>
        </authorList>
    </citation>
    <scope>NUCLEOTIDE SEQUENCE [LARGE SCALE GENOMIC DNA]</scope>
    <source>
        <strain evidence="5 6">ALE1</strain>
    </source>
</reference>
<keyword evidence="3 5" id="KW-0067">ATP-binding</keyword>
<gene>
    <name evidence="5" type="ORF">CM19_00330</name>
</gene>
<dbReference type="Proteomes" id="UP000024332">
    <property type="component" value="Unassembled WGS sequence"/>
</dbReference>
<dbReference type="PANTHER" id="PTHR42711:SF18">
    <property type="entry name" value="ABC TRANSPORTER, ATP-BINDING PROTEIN"/>
    <property type="match status" value="1"/>
</dbReference>
<evidence type="ECO:0000256" key="2">
    <source>
        <dbReference type="ARBA" id="ARBA00022741"/>
    </source>
</evidence>
<dbReference type="OrthoDB" id="87732at2157"/>
<evidence type="ECO:0000256" key="3">
    <source>
        <dbReference type="ARBA" id="ARBA00022840"/>
    </source>
</evidence>
<protein>
    <submittedName>
        <fullName evidence="5">Multidrug ABC transporter ATP-binding protein</fullName>
    </submittedName>
</protein>
<dbReference type="GO" id="GO:0005524">
    <property type="term" value="F:ATP binding"/>
    <property type="evidence" value="ECO:0007669"/>
    <property type="project" value="UniProtKB-KW"/>
</dbReference>
<organism evidence="5 6">
    <name type="scientific">Candidatus Acidianus copahuensis</name>
    <dbReference type="NCBI Taxonomy" id="1160895"/>
    <lineage>
        <taxon>Archaea</taxon>
        <taxon>Thermoproteota</taxon>
        <taxon>Thermoprotei</taxon>
        <taxon>Sulfolobales</taxon>
        <taxon>Sulfolobaceae</taxon>
        <taxon>Acidianus</taxon>
    </lineage>
</organism>
<dbReference type="SUPFAM" id="SSF52540">
    <property type="entry name" value="P-loop containing nucleoside triphosphate hydrolases"/>
    <property type="match status" value="1"/>
</dbReference>
<name>A0A031LY23_9CREN</name>
<dbReference type="STRING" id="1160895.CM19_00330"/>
<sequence length="307" mass="34814">MISAVDLTKVFSFKGKKVTALDKVNFTAEDNTITALVGHNGAGKTTILKILSTLTIPTSGDAFVNGYSVTRDEKMVRKNIGLVTVSERAFYYRLTAMDNLIFFASLQNLSLSEAKKRSREVLDFVGLSQWSNVPYMKFSTGMQKKLALARSLLTDPPVLLMDEPTLGLDLLSARQFRLTLKELKGRKTILMSSHYLREVEELADKVILIKRGKIVGQGTLEELKWKIGKVVEVQTSSLTDKMARFIISESVDGYTLRVPERELENLSSFKVINEVEPNLDDIYVYFVGEEREDTRRGRSRPWRVREF</sequence>
<dbReference type="AlphaFoldDB" id="A0A031LY23"/>
<dbReference type="SMART" id="SM00382">
    <property type="entry name" value="AAA"/>
    <property type="match status" value="1"/>
</dbReference>
<accession>A0A031LY23</accession>
<evidence type="ECO:0000313" key="5">
    <source>
        <dbReference type="EMBL" id="EZQ12048.1"/>
    </source>
</evidence>
<keyword evidence="6" id="KW-1185">Reference proteome</keyword>
<feature type="domain" description="ABC transporter" evidence="4">
    <location>
        <begin position="2"/>
        <end position="236"/>
    </location>
</feature>
<evidence type="ECO:0000313" key="6">
    <source>
        <dbReference type="Proteomes" id="UP000024332"/>
    </source>
</evidence>
<keyword evidence="1" id="KW-0813">Transport</keyword>
<dbReference type="InterPro" id="IPR050763">
    <property type="entry name" value="ABC_transporter_ATP-binding"/>
</dbReference>
<dbReference type="InterPro" id="IPR003439">
    <property type="entry name" value="ABC_transporter-like_ATP-bd"/>
</dbReference>
<keyword evidence="2" id="KW-0547">Nucleotide-binding</keyword>
<evidence type="ECO:0000259" key="4">
    <source>
        <dbReference type="PROSITE" id="PS50893"/>
    </source>
</evidence>
<dbReference type="InterPro" id="IPR003593">
    <property type="entry name" value="AAA+_ATPase"/>
</dbReference>
<dbReference type="EMBL" id="JFZT01000005">
    <property type="protein sequence ID" value="EZQ12048.1"/>
    <property type="molecule type" value="Genomic_DNA"/>
</dbReference>